<organism evidence="1 2">
    <name type="scientific">Anaeromonas frigoriresistens</name>
    <dbReference type="NCBI Taxonomy" id="2683708"/>
    <lineage>
        <taxon>Bacteria</taxon>
        <taxon>Bacillati</taxon>
        <taxon>Bacillota</taxon>
        <taxon>Tissierellia</taxon>
        <taxon>Tissierellales</taxon>
        <taxon>Thermohalobacteraceae</taxon>
        <taxon>Anaeromonas</taxon>
    </lineage>
</organism>
<protein>
    <submittedName>
        <fullName evidence="1">Uncharacterized protein</fullName>
    </submittedName>
</protein>
<dbReference type="Proteomes" id="UP000724672">
    <property type="component" value="Unassembled WGS sequence"/>
</dbReference>
<proteinExistence type="predicted"/>
<dbReference type="AlphaFoldDB" id="A0A942ZA89"/>
<name>A0A942ZA89_9FIRM</name>
<dbReference type="RefSeq" id="WP_203367495.1">
    <property type="nucleotide sequence ID" value="NZ_WSFT01000053.1"/>
</dbReference>
<keyword evidence="2" id="KW-1185">Reference proteome</keyword>
<dbReference type="EMBL" id="WSFT01000053">
    <property type="protein sequence ID" value="MBS4539570.1"/>
    <property type="molecule type" value="Genomic_DNA"/>
</dbReference>
<evidence type="ECO:0000313" key="2">
    <source>
        <dbReference type="Proteomes" id="UP000724672"/>
    </source>
</evidence>
<sequence length="77" mass="9042">MKLYRFIGILGLLIVMVGLLECENLDVDQEVYTSTEDELVEIVKVLKQNKYEFKKLNITIDQFVENTKEIRPNGYED</sequence>
<evidence type="ECO:0000313" key="1">
    <source>
        <dbReference type="EMBL" id="MBS4539570.1"/>
    </source>
</evidence>
<comment type="caution">
    <text evidence="1">The sequence shown here is derived from an EMBL/GenBank/DDBJ whole genome shotgun (WGS) entry which is preliminary data.</text>
</comment>
<gene>
    <name evidence="1" type="ORF">GOQ27_13935</name>
</gene>
<reference evidence="1" key="1">
    <citation type="submission" date="2019-12" db="EMBL/GenBank/DDBJ databases">
        <title>Clostridiaceae gen. nov. sp. nov., isolated from sediment in Xinjiang, China.</title>
        <authorList>
            <person name="Zhang R."/>
        </authorList>
    </citation>
    <scope>NUCLEOTIDE SEQUENCE</scope>
    <source>
        <strain evidence="1">D2Q-11</strain>
    </source>
</reference>
<accession>A0A942ZA89</accession>